<evidence type="ECO:0000313" key="6">
    <source>
        <dbReference type="EMBL" id="MDA0159272.1"/>
    </source>
</evidence>
<proteinExistence type="inferred from homology"/>
<name>A0A9X3RZS5_9ACTN</name>
<dbReference type="Proteomes" id="UP001149140">
    <property type="component" value="Unassembled WGS sequence"/>
</dbReference>
<gene>
    <name evidence="6" type="ORF">OM076_03255</name>
</gene>
<sequence>MSAPSPLPVLDISGFRSDPDGPAGAAFVEALRDAFHGIGAAYLVGHGVPDDLIARVREVAEEFFALPEPERLAIENVHSPQFRGYTRLGNEHTNGRRDLRDQVDVGREQPAPEIGPDDPAWLRLRGPNLWPEGLPAFRTAVSDYNAALEQAGHVLMRAVSLALGQPADHFDAIVTPPEVLTKIIRYPAPSEDFPTDQGVGHHTDAGFLTLLHQDAVGGLEAEVYGEWVGIPALPGAFVVNIGELLQLVSNGYFRATLHRVVSPPKGVQRISIAYFFNPSFEARIEPVTLPPALAAEAPGGESADPDNPILSYYGFNTLKVRLRAHPDVAERHHADLLARTD</sequence>
<dbReference type="PROSITE" id="PS51471">
    <property type="entry name" value="FE2OG_OXY"/>
    <property type="match status" value="1"/>
</dbReference>
<comment type="similarity">
    <text evidence="3">Belongs to the iron/ascorbate-dependent oxidoreductase family.</text>
</comment>
<accession>A0A9X3RZS5</accession>
<feature type="region of interest" description="Disordered" evidence="4">
    <location>
        <begin position="85"/>
        <end position="118"/>
    </location>
</feature>
<evidence type="ECO:0000256" key="1">
    <source>
        <dbReference type="ARBA" id="ARBA00004792"/>
    </source>
</evidence>
<dbReference type="AlphaFoldDB" id="A0A9X3RZS5"/>
<keyword evidence="2" id="KW-0045">Antibiotic biosynthesis</keyword>
<organism evidence="6 7">
    <name type="scientific">Solirubrobacter ginsenosidimutans</name>
    <dbReference type="NCBI Taxonomy" id="490573"/>
    <lineage>
        <taxon>Bacteria</taxon>
        <taxon>Bacillati</taxon>
        <taxon>Actinomycetota</taxon>
        <taxon>Thermoleophilia</taxon>
        <taxon>Solirubrobacterales</taxon>
        <taxon>Solirubrobacteraceae</taxon>
        <taxon>Solirubrobacter</taxon>
    </lineage>
</organism>
<dbReference type="InterPro" id="IPR026992">
    <property type="entry name" value="DIOX_N"/>
</dbReference>
<keyword evidence="3" id="KW-0479">Metal-binding</keyword>
<dbReference type="InterPro" id="IPR044861">
    <property type="entry name" value="IPNS-like_FE2OG_OXY"/>
</dbReference>
<dbReference type="PRINTS" id="PR00682">
    <property type="entry name" value="IPNSYNTHASE"/>
</dbReference>
<evidence type="ECO:0000256" key="2">
    <source>
        <dbReference type="ARBA" id="ARBA00023194"/>
    </source>
</evidence>
<dbReference type="GO" id="GO:0016491">
    <property type="term" value="F:oxidoreductase activity"/>
    <property type="evidence" value="ECO:0007669"/>
    <property type="project" value="UniProtKB-KW"/>
</dbReference>
<dbReference type="GO" id="GO:0046872">
    <property type="term" value="F:metal ion binding"/>
    <property type="evidence" value="ECO:0007669"/>
    <property type="project" value="UniProtKB-KW"/>
</dbReference>
<evidence type="ECO:0000313" key="7">
    <source>
        <dbReference type="Proteomes" id="UP001149140"/>
    </source>
</evidence>
<dbReference type="InterPro" id="IPR005123">
    <property type="entry name" value="Oxoglu/Fe-dep_dioxygenase_dom"/>
</dbReference>
<evidence type="ECO:0000256" key="4">
    <source>
        <dbReference type="SAM" id="MobiDB-lite"/>
    </source>
</evidence>
<dbReference type="EMBL" id="JAPDOD010000002">
    <property type="protein sequence ID" value="MDA0159272.1"/>
    <property type="molecule type" value="Genomic_DNA"/>
</dbReference>
<evidence type="ECO:0000256" key="3">
    <source>
        <dbReference type="RuleBase" id="RU003682"/>
    </source>
</evidence>
<keyword evidence="7" id="KW-1185">Reference proteome</keyword>
<dbReference type="RefSeq" id="WP_270037948.1">
    <property type="nucleotide sequence ID" value="NZ_JAPDOD010000002.1"/>
</dbReference>
<dbReference type="InterPro" id="IPR027443">
    <property type="entry name" value="IPNS-like_sf"/>
</dbReference>
<keyword evidence="3" id="KW-0560">Oxidoreductase</keyword>
<protein>
    <recommendedName>
        <fullName evidence="5">Fe2OG dioxygenase domain-containing protein</fullName>
    </recommendedName>
</protein>
<dbReference type="SUPFAM" id="SSF51197">
    <property type="entry name" value="Clavaminate synthase-like"/>
    <property type="match status" value="1"/>
</dbReference>
<dbReference type="PANTHER" id="PTHR47990">
    <property type="entry name" value="2-OXOGLUTARATE (2OG) AND FE(II)-DEPENDENT OXYGENASE SUPERFAMILY PROTEIN-RELATED"/>
    <property type="match status" value="1"/>
</dbReference>
<feature type="compositionally biased region" description="Basic and acidic residues" evidence="4">
    <location>
        <begin position="89"/>
        <end position="107"/>
    </location>
</feature>
<comment type="caution">
    <text evidence="6">The sequence shown here is derived from an EMBL/GenBank/DDBJ whole genome shotgun (WGS) entry which is preliminary data.</text>
</comment>
<evidence type="ECO:0000259" key="5">
    <source>
        <dbReference type="PROSITE" id="PS51471"/>
    </source>
</evidence>
<dbReference type="Gene3D" id="2.60.120.330">
    <property type="entry name" value="B-lactam Antibiotic, Isopenicillin N Synthase, Chain"/>
    <property type="match status" value="1"/>
</dbReference>
<reference evidence="6" key="1">
    <citation type="submission" date="2022-10" db="EMBL/GenBank/DDBJ databases">
        <title>The WGS of Solirubrobacter ginsenosidimutans DSM 21036.</title>
        <authorList>
            <person name="Jiang Z."/>
        </authorList>
    </citation>
    <scope>NUCLEOTIDE SEQUENCE</scope>
    <source>
        <strain evidence="6">DSM 21036</strain>
    </source>
</reference>
<dbReference type="GO" id="GO:0017000">
    <property type="term" value="P:antibiotic biosynthetic process"/>
    <property type="evidence" value="ECO:0007669"/>
    <property type="project" value="UniProtKB-KW"/>
</dbReference>
<dbReference type="Pfam" id="PF14226">
    <property type="entry name" value="DIOX_N"/>
    <property type="match status" value="1"/>
</dbReference>
<comment type="pathway">
    <text evidence="1">Antibiotic biosynthesis.</text>
</comment>
<dbReference type="InterPro" id="IPR050231">
    <property type="entry name" value="Iron_ascorbate_oxido_reductase"/>
</dbReference>
<keyword evidence="3" id="KW-0408">Iron</keyword>
<feature type="domain" description="Fe2OG dioxygenase" evidence="5">
    <location>
        <begin position="175"/>
        <end position="278"/>
    </location>
</feature>
<dbReference type="Pfam" id="PF03171">
    <property type="entry name" value="2OG-FeII_Oxy"/>
    <property type="match status" value="1"/>
</dbReference>